<feature type="coiled-coil region" evidence="2">
    <location>
        <begin position="84"/>
        <end position="223"/>
    </location>
</feature>
<feature type="domain" description="ODAD1 central coiled coil region" evidence="4">
    <location>
        <begin position="120"/>
        <end position="398"/>
    </location>
</feature>
<dbReference type="Proteomes" id="UP000261520">
    <property type="component" value="Unplaced"/>
</dbReference>
<dbReference type="GO" id="GO:0036158">
    <property type="term" value="P:outer dynein arm assembly"/>
    <property type="evidence" value="ECO:0007669"/>
    <property type="project" value="TreeGrafter"/>
</dbReference>
<keyword evidence="6" id="KW-1185">Reference proteome</keyword>
<evidence type="ECO:0000256" key="1">
    <source>
        <dbReference type="ARBA" id="ARBA00023054"/>
    </source>
</evidence>
<feature type="coiled-coil region" evidence="2">
    <location>
        <begin position="305"/>
        <end position="378"/>
    </location>
</feature>
<dbReference type="PANTHER" id="PTHR21694:SF35">
    <property type="entry name" value="OUTER DYNEIN ARM-DOCKING COMPLEX SUBUNIT 1"/>
    <property type="match status" value="1"/>
</dbReference>
<proteinExistence type="predicted"/>
<protein>
    <recommendedName>
        <fullName evidence="4">ODAD1 central coiled coil region domain-containing protein</fullName>
    </recommendedName>
</protein>
<dbReference type="Pfam" id="PF21773">
    <property type="entry name" value="ODAD1_CC"/>
    <property type="match status" value="1"/>
</dbReference>
<evidence type="ECO:0000313" key="6">
    <source>
        <dbReference type="Proteomes" id="UP000261520"/>
    </source>
</evidence>
<dbReference type="PANTHER" id="PTHR21694">
    <property type="entry name" value="COILED-COIL DOMAIN-CONTAINING PROTEIN 63"/>
    <property type="match status" value="1"/>
</dbReference>
<accession>A0A3B4AGY2</accession>
<evidence type="ECO:0000256" key="3">
    <source>
        <dbReference type="SAM" id="MobiDB-lite"/>
    </source>
</evidence>
<name>A0A3B4AGY2_9GOBI</name>
<evidence type="ECO:0000259" key="4">
    <source>
        <dbReference type="Pfam" id="PF21773"/>
    </source>
</evidence>
<dbReference type="Ensembl" id="ENSPMGT00000017457.1">
    <property type="protein sequence ID" value="ENSPMGP00000016353.1"/>
    <property type="gene ID" value="ENSPMGG00000013437.1"/>
</dbReference>
<feature type="compositionally biased region" description="Low complexity" evidence="3">
    <location>
        <begin position="466"/>
        <end position="483"/>
    </location>
</feature>
<reference evidence="5" key="1">
    <citation type="submission" date="2025-08" db="UniProtKB">
        <authorList>
            <consortium name="Ensembl"/>
        </authorList>
    </citation>
    <scope>IDENTIFICATION</scope>
</reference>
<dbReference type="AlphaFoldDB" id="A0A3B4AGY2"/>
<evidence type="ECO:0000313" key="5">
    <source>
        <dbReference type="Ensembl" id="ENSPMGP00000016353.1"/>
    </source>
</evidence>
<dbReference type="STRING" id="409849.ENSPMGP00000016353"/>
<dbReference type="GO" id="GO:0003341">
    <property type="term" value="P:cilium movement"/>
    <property type="evidence" value="ECO:0007669"/>
    <property type="project" value="TreeGrafter"/>
</dbReference>
<feature type="region of interest" description="Disordered" evidence="3">
    <location>
        <begin position="463"/>
        <end position="483"/>
    </location>
</feature>
<dbReference type="InterPro" id="IPR049258">
    <property type="entry name" value="ODAD1_CC"/>
</dbReference>
<sequence>MQRQYRIMERDTQAYKIQARKQIRKQQEIEKLFKEQEELQRNLRVCESRGRRQQDQQEAQEIRNLLDQIQLVDEGLDKQKDRQSQLKQEQISGLELKIEEARREEVSRGNNPKTEARQTRKAIRTLENKLDRASTRLSEQLTKNRELREDIQHLLIERDRFQQRKKKLTKELQEVRKKIGEAVDQSTAAYDAAEAQAKISLMKEKRITDLAMYNNKMEKLQRKISHDHKCNSFMTTKCKDRPSDGDQKQSDVKELRRMDSLGEESEETLKEVFESLQKITGEDNLEVMVAKFLQEERNFALFNFVNEQNKEIEALREQINQIEEEMEKFRVEGLLQEQNHSMLVQELDNQQKDILSQAEEYENKADNKRKTLDLVKTINNIFTILNFDQSMIEDILGSSGINDNNIMACLSLIEQKTDEMLSMRAYLQSKQDLEKDCNPKDLAKFLLGQNPVLLEEVDAAQSTINKSSKTSLQSSSRQHSLED</sequence>
<organism evidence="5 6">
    <name type="scientific">Periophthalmus magnuspinnatus</name>
    <dbReference type="NCBI Taxonomy" id="409849"/>
    <lineage>
        <taxon>Eukaryota</taxon>
        <taxon>Metazoa</taxon>
        <taxon>Chordata</taxon>
        <taxon>Craniata</taxon>
        <taxon>Vertebrata</taxon>
        <taxon>Euteleostomi</taxon>
        <taxon>Actinopterygii</taxon>
        <taxon>Neopterygii</taxon>
        <taxon>Teleostei</taxon>
        <taxon>Neoteleostei</taxon>
        <taxon>Acanthomorphata</taxon>
        <taxon>Gobiaria</taxon>
        <taxon>Gobiiformes</taxon>
        <taxon>Gobioidei</taxon>
        <taxon>Gobiidae</taxon>
        <taxon>Oxudercinae</taxon>
        <taxon>Periophthalmus</taxon>
    </lineage>
</organism>
<evidence type="ECO:0000256" key="2">
    <source>
        <dbReference type="SAM" id="Coils"/>
    </source>
</evidence>
<feature type="coiled-coil region" evidence="2">
    <location>
        <begin position="22"/>
        <end position="49"/>
    </location>
</feature>
<keyword evidence="1 2" id="KW-0175">Coiled coil</keyword>
<dbReference type="InterPro" id="IPR051876">
    <property type="entry name" value="ODA-DC/CCD"/>
</dbReference>
<reference evidence="5" key="2">
    <citation type="submission" date="2025-09" db="UniProtKB">
        <authorList>
            <consortium name="Ensembl"/>
        </authorList>
    </citation>
    <scope>IDENTIFICATION</scope>
</reference>
<dbReference type="GO" id="GO:0005930">
    <property type="term" value="C:axoneme"/>
    <property type="evidence" value="ECO:0007669"/>
    <property type="project" value="TreeGrafter"/>
</dbReference>